<protein>
    <recommendedName>
        <fullName evidence="5">RRM domain-containing protein</fullName>
    </recommendedName>
</protein>
<evidence type="ECO:0000256" key="3">
    <source>
        <dbReference type="PROSITE-ProRule" id="PRU00176"/>
    </source>
</evidence>
<evidence type="ECO:0000256" key="1">
    <source>
        <dbReference type="ARBA" id="ARBA00022737"/>
    </source>
</evidence>
<dbReference type="AlphaFoldDB" id="U6GM74"/>
<evidence type="ECO:0000313" key="7">
    <source>
        <dbReference type="Proteomes" id="UP000018050"/>
    </source>
</evidence>
<dbReference type="GO" id="GO:0003723">
    <property type="term" value="F:RNA binding"/>
    <property type="evidence" value="ECO:0007669"/>
    <property type="project" value="UniProtKB-UniRule"/>
</dbReference>
<gene>
    <name evidence="6" type="ORF">EAH_00045300</name>
</gene>
<dbReference type="Proteomes" id="UP000018050">
    <property type="component" value="Unassembled WGS sequence"/>
</dbReference>
<dbReference type="Pfam" id="PF00076">
    <property type="entry name" value="RRM_1"/>
    <property type="match status" value="2"/>
</dbReference>
<evidence type="ECO:0000256" key="2">
    <source>
        <dbReference type="ARBA" id="ARBA00022884"/>
    </source>
</evidence>
<dbReference type="OrthoDB" id="333268at2759"/>
<keyword evidence="1" id="KW-0677">Repeat</keyword>
<proteinExistence type="predicted"/>
<dbReference type="EMBL" id="HG671068">
    <property type="protein sequence ID" value="CDI79704.1"/>
    <property type="molecule type" value="Genomic_DNA"/>
</dbReference>
<dbReference type="VEuPathDB" id="ToxoDB:EAH_00045300"/>
<reference evidence="6" key="1">
    <citation type="submission" date="2013-10" db="EMBL/GenBank/DDBJ databases">
        <title>Genomic analysis of the causative agents of coccidiosis in chickens.</title>
        <authorList>
            <person name="Reid A.J."/>
            <person name="Blake D."/>
            <person name="Billington K."/>
            <person name="Browne H."/>
            <person name="Dunn M."/>
            <person name="Hung S."/>
            <person name="Kawahara F."/>
            <person name="Miranda-Saavedra D."/>
            <person name="Mourier T."/>
            <person name="Nagra H."/>
            <person name="Otto T.D."/>
            <person name="Rawlings N."/>
            <person name="Sanchez A."/>
            <person name="Sanders M."/>
            <person name="Subramaniam C."/>
            <person name="Tay Y."/>
            <person name="Dear P."/>
            <person name="Doerig C."/>
            <person name="Gruber A."/>
            <person name="Parkinson J."/>
            <person name="Shirley M."/>
            <person name="Wan K.L."/>
            <person name="Berriman M."/>
            <person name="Tomley F."/>
            <person name="Pain A."/>
        </authorList>
    </citation>
    <scope>NUCLEOTIDE SEQUENCE</scope>
    <source>
        <strain evidence="6">Houghton</strain>
    </source>
</reference>
<dbReference type="InterPro" id="IPR035979">
    <property type="entry name" value="RBD_domain_sf"/>
</dbReference>
<feature type="compositionally biased region" description="Low complexity" evidence="4">
    <location>
        <begin position="208"/>
        <end position="234"/>
    </location>
</feature>
<dbReference type="CDD" id="cd00590">
    <property type="entry name" value="RRM_SF"/>
    <property type="match status" value="1"/>
</dbReference>
<reference evidence="6" key="2">
    <citation type="submission" date="2013-10" db="EMBL/GenBank/DDBJ databases">
        <authorList>
            <person name="Aslett M."/>
        </authorList>
    </citation>
    <scope>NUCLEOTIDE SEQUENCE</scope>
    <source>
        <strain evidence="6">Houghton</strain>
    </source>
</reference>
<feature type="domain" description="RRM" evidence="5">
    <location>
        <begin position="108"/>
        <end position="203"/>
    </location>
</feature>
<feature type="region of interest" description="Disordered" evidence="4">
    <location>
        <begin position="174"/>
        <end position="246"/>
    </location>
</feature>
<sequence length="278" mass="30343">GEALLSPEGGGAAFVPKAEETKTVWLSNIDASVSQQQLQQLINKLTQGLTQLRLVKDFRGVSKGFAYADFVSAAAAAAAAAALHGQQLNERPLKALQSNPTKLLYEEKTLFISNLSKTNITETEIETALKQSLHFQGVVAVRLVNDPNTPHANKGYGYVDFESHEAAVAALQHFHNAQQQQQQQQQQQEQQQGSEASAARAEEHEHQQQQGEQQQGEQQQGEQQESSSSSSSSGGDKKGDSCMQQMLLKGKPFMLAPSIPMKNHRWIAAPVNKVRVCS</sequence>
<feature type="compositionally biased region" description="Low complexity" evidence="4">
    <location>
        <begin position="177"/>
        <end position="199"/>
    </location>
</feature>
<evidence type="ECO:0000259" key="5">
    <source>
        <dbReference type="PROSITE" id="PS50102"/>
    </source>
</evidence>
<dbReference type="PANTHER" id="PTHR23236">
    <property type="entry name" value="EUKARYOTIC TRANSLATION INITIATION FACTOR 4B/4H"/>
    <property type="match status" value="1"/>
</dbReference>
<evidence type="ECO:0000313" key="6">
    <source>
        <dbReference type="EMBL" id="CDI79704.1"/>
    </source>
</evidence>
<dbReference type="InterPro" id="IPR012677">
    <property type="entry name" value="Nucleotide-bd_a/b_plait_sf"/>
</dbReference>
<feature type="non-terminal residue" evidence="6">
    <location>
        <position position="1"/>
    </location>
</feature>
<dbReference type="GeneID" id="25272600"/>
<dbReference type="RefSeq" id="XP_013250228.1">
    <property type="nucleotide sequence ID" value="XM_013394774.1"/>
</dbReference>
<dbReference type="SMART" id="SM00360">
    <property type="entry name" value="RRM"/>
    <property type="match status" value="2"/>
</dbReference>
<dbReference type="SUPFAM" id="SSF54928">
    <property type="entry name" value="RNA-binding domain, RBD"/>
    <property type="match status" value="1"/>
</dbReference>
<evidence type="ECO:0000256" key="4">
    <source>
        <dbReference type="SAM" id="MobiDB-lite"/>
    </source>
</evidence>
<keyword evidence="2 3" id="KW-0694">RNA-binding</keyword>
<dbReference type="PROSITE" id="PS50102">
    <property type="entry name" value="RRM"/>
    <property type="match status" value="2"/>
</dbReference>
<dbReference type="PANTHER" id="PTHR23236:SF119">
    <property type="entry name" value="NUCLEAR RNA-BINDING PROTEIN SART-3"/>
    <property type="match status" value="1"/>
</dbReference>
<accession>U6GM74</accession>
<feature type="domain" description="RRM" evidence="5">
    <location>
        <begin position="22"/>
        <end position="100"/>
    </location>
</feature>
<dbReference type="InterPro" id="IPR000504">
    <property type="entry name" value="RRM_dom"/>
</dbReference>
<dbReference type="Gene3D" id="3.30.70.330">
    <property type="match status" value="2"/>
</dbReference>
<name>U6GM74_EIMAC</name>
<organism evidence="6 7">
    <name type="scientific">Eimeria acervulina</name>
    <name type="common">Coccidian parasite</name>
    <dbReference type="NCBI Taxonomy" id="5801"/>
    <lineage>
        <taxon>Eukaryota</taxon>
        <taxon>Sar</taxon>
        <taxon>Alveolata</taxon>
        <taxon>Apicomplexa</taxon>
        <taxon>Conoidasida</taxon>
        <taxon>Coccidia</taxon>
        <taxon>Eucoccidiorida</taxon>
        <taxon>Eimeriorina</taxon>
        <taxon>Eimeriidae</taxon>
        <taxon>Eimeria</taxon>
    </lineage>
</organism>
<keyword evidence="7" id="KW-1185">Reference proteome</keyword>